<proteinExistence type="predicted"/>
<feature type="transmembrane region" description="Helical" evidence="5">
    <location>
        <begin position="27"/>
        <end position="52"/>
    </location>
</feature>
<evidence type="ECO:0000256" key="6">
    <source>
        <dbReference type="SAM" id="SignalP"/>
    </source>
</evidence>
<evidence type="ECO:0000256" key="1">
    <source>
        <dbReference type="ARBA" id="ARBA00004141"/>
    </source>
</evidence>
<comment type="caution">
    <text evidence="7">The sequence shown here is derived from an EMBL/GenBank/DDBJ whole genome shotgun (WGS) entry which is preliminary data.</text>
</comment>
<name>A0AB74JF49_AURPU</name>
<dbReference type="GO" id="GO:0015990">
    <property type="term" value="P:electron transport coupled proton transport"/>
    <property type="evidence" value="ECO:0007669"/>
    <property type="project" value="TreeGrafter"/>
</dbReference>
<dbReference type="PANTHER" id="PTHR42829">
    <property type="entry name" value="NADH-UBIQUINONE OXIDOREDUCTASE CHAIN 5"/>
    <property type="match status" value="1"/>
</dbReference>
<keyword evidence="2 5" id="KW-0812">Transmembrane</keyword>
<keyword evidence="3 5" id="KW-1133">Transmembrane helix</keyword>
<reference evidence="7 8" key="1">
    <citation type="submission" date="2018-10" db="EMBL/GenBank/DDBJ databases">
        <title>Fifty Aureobasidium pullulans genomes reveal a recombining polyextremotolerant generalist.</title>
        <authorList>
            <person name="Gostincar C."/>
            <person name="Turk M."/>
            <person name="Zajc J."/>
            <person name="Gunde-Cimerman N."/>
        </authorList>
    </citation>
    <scope>NUCLEOTIDE SEQUENCE [LARGE SCALE GENOMIC DNA]</scope>
    <source>
        <strain evidence="7 8">EXF-10081</strain>
    </source>
</reference>
<organism evidence="7 8">
    <name type="scientific">Aureobasidium pullulans</name>
    <name type="common">Black yeast</name>
    <name type="synonym">Pullularia pullulans</name>
    <dbReference type="NCBI Taxonomy" id="5580"/>
    <lineage>
        <taxon>Eukaryota</taxon>
        <taxon>Fungi</taxon>
        <taxon>Dikarya</taxon>
        <taxon>Ascomycota</taxon>
        <taxon>Pezizomycotina</taxon>
        <taxon>Dothideomycetes</taxon>
        <taxon>Dothideomycetidae</taxon>
        <taxon>Dothideales</taxon>
        <taxon>Saccotheciaceae</taxon>
        <taxon>Aureobasidium</taxon>
    </lineage>
</organism>
<dbReference type="EMBL" id="QZAT01000221">
    <property type="protein sequence ID" value="THX21790.1"/>
    <property type="molecule type" value="Genomic_DNA"/>
</dbReference>
<evidence type="ECO:0000256" key="4">
    <source>
        <dbReference type="ARBA" id="ARBA00023136"/>
    </source>
</evidence>
<feature type="chain" id="PRO_5044495978" description="NADH-ubiquinone oxidoreductase chain 5" evidence="6">
    <location>
        <begin position="18"/>
        <end position="123"/>
    </location>
</feature>
<evidence type="ECO:0000256" key="5">
    <source>
        <dbReference type="SAM" id="Phobius"/>
    </source>
</evidence>
<comment type="subcellular location">
    <subcellularLocation>
        <location evidence="1">Membrane</location>
        <topology evidence="1">Multi-pass membrane protein</topology>
    </subcellularLocation>
</comment>
<dbReference type="PANTHER" id="PTHR42829:SF2">
    <property type="entry name" value="NADH-UBIQUINONE OXIDOREDUCTASE CHAIN 5"/>
    <property type="match status" value="1"/>
</dbReference>
<evidence type="ECO:0000256" key="3">
    <source>
        <dbReference type="ARBA" id="ARBA00022989"/>
    </source>
</evidence>
<dbReference type="InterPro" id="IPR003945">
    <property type="entry name" value="NU5C-like"/>
</dbReference>
<keyword evidence="4 5" id="KW-0472">Membrane</keyword>
<dbReference type="Proteomes" id="UP000310374">
    <property type="component" value="Unassembled WGS sequence"/>
</dbReference>
<keyword evidence="6" id="KW-0732">Signal</keyword>
<evidence type="ECO:0000313" key="7">
    <source>
        <dbReference type="EMBL" id="THX21790.1"/>
    </source>
</evidence>
<sequence>MYLALIILPLLGSIVSGFFGRKVGVSGAQLITCSSVITTTTFAILAFFEVGLNNIPNSSKPKLSFCIFNKQSWRLFFNNSFGNIDYSTVFSLAPFMSEDVITLIGICLLIGAMAKSSQIGLHV</sequence>
<dbReference type="GO" id="GO:0003954">
    <property type="term" value="F:NADH dehydrogenase activity"/>
    <property type="evidence" value="ECO:0007669"/>
    <property type="project" value="TreeGrafter"/>
</dbReference>
<gene>
    <name evidence="7" type="ORF">D6D12_09741</name>
</gene>
<dbReference type="AlphaFoldDB" id="A0AB74JF49"/>
<dbReference type="GO" id="GO:0016020">
    <property type="term" value="C:membrane"/>
    <property type="evidence" value="ECO:0007669"/>
    <property type="project" value="UniProtKB-SubCell"/>
</dbReference>
<feature type="signal peptide" evidence="6">
    <location>
        <begin position="1"/>
        <end position="17"/>
    </location>
</feature>
<accession>A0AB74JF49</accession>
<protein>
    <recommendedName>
        <fullName evidence="9">NADH-ubiquinone oxidoreductase chain 5</fullName>
    </recommendedName>
</protein>
<evidence type="ECO:0008006" key="9">
    <source>
        <dbReference type="Google" id="ProtNLM"/>
    </source>
</evidence>
<dbReference type="GO" id="GO:0042773">
    <property type="term" value="P:ATP synthesis coupled electron transport"/>
    <property type="evidence" value="ECO:0007669"/>
    <property type="project" value="InterPro"/>
</dbReference>
<dbReference type="GO" id="GO:0008137">
    <property type="term" value="F:NADH dehydrogenase (ubiquinone) activity"/>
    <property type="evidence" value="ECO:0007669"/>
    <property type="project" value="InterPro"/>
</dbReference>
<evidence type="ECO:0000313" key="8">
    <source>
        <dbReference type="Proteomes" id="UP000310374"/>
    </source>
</evidence>
<evidence type="ECO:0000256" key="2">
    <source>
        <dbReference type="ARBA" id="ARBA00022692"/>
    </source>
</evidence>